<dbReference type="Gene3D" id="3.40.970.10">
    <property type="entry name" value="Ribonuclease H1, N-terminal domain"/>
    <property type="match status" value="2"/>
</dbReference>
<gene>
    <name evidence="2" type="ORF">Cni_G14922</name>
</gene>
<dbReference type="PROSITE" id="PS50879">
    <property type="entry name" value="RNASE_H_1"/>
    <property type="match status" value="2"/>
</dbReference>
<organism evidence="2 3">
    <name type="scientific">Canna indica</name>
    <name type="common">Indian-shot</name>
    <dbReference type="NCBI Taxonomy" id="4628"/>
    <lineage>
        <taxon>Eukaryota</taxon>
        <taxon>Viridiplantae</taxon>
        <taxon>Streptophyta</taxon>
        <taxon>Embryophyta</taxon>
        <taxon>Tracheophyta</taxon>
        <taxon>Spermatophyta</taxon>
        <taxon>Magnoliopsida</taxon>
        <taxon>Liliopsida</taxon>
        <taxon>Zingiberales</taxon>
        <taxon>Cannaceae</taxon>
        <taxon>Canna</taxon>
    </lineage>
</organism>
<accession>A0AAQ3KCV3</accession>
<keyword evidence="3" id="KW-1185">Reference proteome</keyword>
<feature type="domain" description="RNase H type-1" evidence="1">
    <location>
        <begin position="172"/>
        <end position="307"/>
    </location>
</feature>
<dbReference type="GO" id="GO:0004523">
    <property type="term" value="F:RNA-DNA hybrid ribonuclease activity"/>
    <property type="evidence" value="ECO:0007669"/>
    <property type="project" value="InterPro"/>
</dbReference>
<dbReference type="InterPro" id="IPR012337">
    <property type="entry name" value="RNaseH-like_sf"/>
</dbReference>
<dbReference type="Pfam" id="PF13456">
    <property type="entry name" value="RVT_3"/>
    <property type="match status" value="2"/>
</dbReference>
<reference evidence="2 3" key="1">
    <citation type="submission" date="2023-10" db="EMBL/GenBank/DDBJ databases">
        <title>Chromosome-scale genome assembly provides insights into flower coloration mechanisms of Canna indica.</title>
        <authorList>
            <person name="Li C."/>
        </authorList>
    </citation>
    <scope>NUCLEOTIDE SEQUENCE [LARGE SCALE GENOMIC DNA]</scope>
    <source>
        <tissue evidence="2">Flower</tissue>
    </source>
</reference>
<dbReference type="Gene3D" id="3.30.420.10">
    <property type="entry name" value="Ribonuclease H-like superfamily/Ribonuclease H"/>
    <property type="match status" value="2"/>
</dbReference>
<dbReference type="InterPro" id="IPR036397">
    <property type="entry name" value="RNaseH_sf"/>
</dbReference>
<evidence type="ECO:0000259" key="1">
    <source>
        <dbReference type="PROSITE" id="PS50879"/>
    </source>
</evidence>
<protein>
    <recommendedName>
        <fullName evidence="1">RNase H type-1 domain-containing protein</fullName>
    </recommendedName>
</protein>
<dbReference type="PANTHER" id="PTHR46387">
    <property type="entry name" value="POLYNUCLEOTIDYL TRANSFERASE, RIBONUCLEASE H-LIKE SUPERFAMILY PROTEIN"/>
    <property type="match status" value="1"/>
</dbReference>
<evidence type="ECO:0000313" key="3">
    <source>
        <dbReference type="Proteomes" id="UP001327560"/>
    </source>
</evidence>
<dbReference type="EMBL" id="CP136893">
    <property type="protein sequence ID" value="WOL06190.1"/>
    <property type="molecule type" value="Genomic_DNA"/>
</dbReference>
<evidence type="ECO:0000313" key="2">
    <source>
        <dbReference type="EMBL" id="WOL06190.1"/>
    </source>
</evidence>
<dbReference type="FunFam" id="3.30.420.10:FF:000076">
    <property type="entry name" value="RBR-type E3 ubiquitin transferase"/>
    <property type="match status" value="2"/>
</dbReference>
<dbReference type="Proteomes" id="UP001327560">
    <property type="component" value="Chromosome 4"/>
</dbReference>
<feature type="domain" description="RNase H type-1" evidence="1">
    <location>
        <begin position="446"/>
        <end position="573"/>
    </location>
</feature>
<dbReference type="PANTHER" id="PTHR46387:SF2">
    <property type="entry name" value="RIBONUCLEASE HI"/>
    <property type="match status" value="1"/>
</dbReference>
<proteinExistence type="predicted"/>
<dbReference type="AlphaFoldDB" id="A0AAQ3KCV3"/>
<dbReference type="SUPFAM" id="SSF53098">
    <property type="entry name" value="Ribonuclease H-like"/>
    <property type="match status" value="2"/>
</dbReference>
<dbReference type="GO" id="GO:0003676">
    <property type="term" value="F:nucleic acid binding"/>
    <property type="evidence" value="ECO:0007669"/>
    <property type="project" value="InterPro"/>
</dbReference>
<dbReference type="InterPro" id="IPR037056">
    <property type="entry name" value="RNase_H1_N_sf"/>
</dbReference>
<sequence>MEDGDSFYVVRKGNMIAIYQSLSDCQAQVSSSVCNPAVGVYKGYCLSKETEKYLVSRGLKNALYTIDATDVQEDLFGSLVPCSFQDVDRPSSSSMEHPNNSIKLGSLAEAEPTFQFHLNERISVKSQPMSHGEGVDKTSHAFVKVAFDHVQLMTEKNSKVEPSLEALPITSKHMLCILEFDGASKGNLGKAGAGAILRTEDGRVVARLREGLGIVTNNVAEYRALILGLKYALKKGFKSICAQGDSQLICMQVQGLWQTKNQNMIELCKEVKELRKEFSSFKIVHVKRELNSDADAQANLATNLHELFNLMLRRISKPVGSPSCDSHVIDLTTTFRPTLTAVNLTREVDLLTLLVGVGVHWKVEDGDSFYVVRKGNMIAIYQSLSDCQAQVSSLVCDPAIGVYKGYCLSKETEKYLVSCGLKNALYTIDATDIQEDLFGSLVPCHFQMFCILEFDGASKGISGKAGAGAILRTVVARLHEGLGIVTNNVAEYRALILGLKYALKKGIMSICAQGESQLICMQVQGLWQSKNQNMIELCKEVKELRKEFSSFKIVHVKRELNSDADAQANLAINLHVGEVQEEVGEQKVSRVNIIRRQLSVVKVCVRSSDHFLEQAVVLCPSPCRLLIAL</sequence>
<name>A0AAQ3KCV3_9LILI</name>
<dbReference type="CDD" id="cd09279">
    <property type="entry name" value="RNase_HI_like"/>
    <property type="match status" value="2"/>
</dbReference>
<dbReference type="InterPro" id="IPR002156">
    <property type="entry name" value="RNaseH_domain"/>
</dbReference>